<dbReference type="EMBL" id="LCLA01000001">
    <property type="protein sequence ID" value="KKU10915.1"/>
    <property type="molecule type" value="Genomic_DNA"/>
</dbReference>
<gene>
    <name evidence="1" type="ORF">UX13_C0001G0006</name>
</gene>
<protein>
    <submittedName>
        <fullName evidence="1">Uncharacterized protein</fullName>
    </submittedName>
</protein>
<name>A0A0G1QQJ6_9BACT</name>
<proteinExistence type="predicted"/>
<evidence type="ECO:0000313" key="2">
    <source>
        <dbReference type="Proteomes" id="UP000034329"/>
    </source>
</evidence>
<evidence type="ECO:0000313" key="1">
    <source>
        <dbReference type="EMBL" id="KKU10915.1"/>
    </source>
</evidence>
<organism evidence="1 2">
    <name type="scientific">Candidatus Woesebacteria bacterium GW2011_GWB1_45_5</name>
    <dbReference type="NCBI Taxonomy" id="1618581"/>
    <lineage>
        <taxon>Bacteria</taxon>
        <taxon>Candidatus Woeseibacteriota</taxon>
    </lineage>
</organism>
<reference evidence="1 2" key="1">
    <citation type="journal article" date="2015" name="Nature">
        <title>rRNA introns, odd ribosomes, and small enigmatic genomes across a large radiation of phyla.</title>
        <authorList>
            <person name="Brown C.T."/>
            <person name="Hug L.A."/>
            <person name="Thomas B.C."/>
            <person name="Sharon I."/>
            <person name="Castelle C.J."/>
            <person name="Singh A."/>
            <person name="Wilkins M.J."/>
            <person name="Williams K.H."/>
            <person name="Banfield J.F."/>
        </authorList>
    </citation>
    <scope>NUCLEOTIDE SEQUENCE [LARGE SCALE GENOMIC DNA]</scope>
</reference>
<comment type="caution">
    <text evidence="1">The sequence shown here is derived from an EMBL/GenBank/DDBJ whole genome shotgun (WGS) entry which is preliminary data.</text>
</comment>
<dbReference type="AlphaFoldDB" id="A0A0G1QQJ6"/>
<sequence>MWVLRRRESVPACGGKSWAVEKDGIPVEQVTNQQAIPSTTPFFVAGKKARFIKVKSQDLNSCILTSDVFYVWYLE</sequence>
<accession>A0A0G1QQJ6</accession>
<dbReference type="Proteomes" id="UP000034329">
    <property type="component" value="Unassembled WGS sequence"/>
</dbReference>